<dbReference type="InterPro" id="IPR020845">
    <property type="entry name" value="AMP-binding_CS"/>
</dbReference>
<dbReference type="NCBIfam" id="TIGR01733">
    <property type="entry name" value="AA-adenyl-dom"/>
    <property type="match status" value="1"/>
</dbReference>
<comment type="caution">
    <text evidence="5">The sequence shown here is derived from an EMBL/GenBank/DDBJ whole genome shotgun (WGS) entry which is preliminary data.</text>
</comment>
<dbReference type="Pfam" id="PF00501">
    <property type="entry name" value="AMP-binding"/>
    <property type="match status" value="1"/>
</dbReference>
<dbReference type="InterPro" id="IPR023213">
    <property type="entry name" value="CAT-like_dom_sf"/>
</dbReference>
<dbReference type="Proteomes" id="UP000673447">
    <property type="component" value="Unassembled WGS sequence"/>
</dbReference>
<dbReference type="FunFam" id="3.40.50.980:FF:000001">
    <property type="entry name" value="Non-ribosomal peptide synthetase"/>
    <property type="match status" value="1"/>
</dbReference>
<dbReference type="Gene3D" id="3.30.559.10">
    <property type="entry name" value="Chloramphenicol acetyltransferase-like domain"/>
    <property type="match status" value="2"/>
</dbReference>
<dbReference type="InterPro" id="IPR045851">
    <property type="entry name" value="AMP-bd_C_sf"/>
</dbReference>
<dbReference type="FunFam" id="1.10.1200.10:FF:000016">
    <property type="entry name" value="Non-ribosomal peptide synthase"/>
    <property type="match status" value="1"/>
</dbReference>
<dbReference type="Gene3D" id="3.30.300.30">
    <property type="match status" value="1"/>
</dbReference>
<dbReference type="InterPro" id="IPR036736">
    <property type="entry name" value="ACP-like_sf"/>
</dbReference>
<dbReference type="Gene3D" id="3.40.50.980">
    <property type="match status" value="2"/>
</dbReference>
<dbReference type="InterPro" id="IPR020806">
    <property type="entry name" value="PKS_PP-bd"/>
</dbReference>
<dbReference type="FunFam" id="3.30.300.30:FF:000010">
    <property type="entry name" value="Enterobactin synthetase component F"/>
    <property type="match status" value="1"/>
</dbReference>
<keyword evidence="3" id="KW-0597">Phosphoprotein</keyword>
<reference evidence="5" key="1">
    <citation type="journal article" date="2016" name="Int. J. Syst. Evol. Microbiol.">
        <title>Pseudoxanthomonas helianthi sp. nov., isolated from roots of Jerusalem artichoke (Helianthus tuberosus).</title>
        <authorList>
            <person name="Kittiwongwattana C."/>
            <person name="Thawai C."/>
        </authorList>
    </citation>
    <scope>NUCLEOTIDE SEQUENCE</scope>
    <source>
        <strain evidence="5">110414</strain>
    </source>
</reference>
<dbReference type="PANTHER" id="PTHR45527">
    <property type="entry name" value="NONRIBOSOMAL PEPTIDE SYNTHETASE"/>
    <property type="match status" value="1"/>
</dbReference>
<dbReference type="PROSITE" id="PS50075">
    <property type="entry name" value="CARRIER"/>
    <property type="match status" value="2"/>
</dbReference>
<dbReference type="InterPro" id="IPR001242">
    <property type="entry name" value="Condensation_dom"/>
</dbReference>
<dbReference type="GO" id="GO:0005737">
    <property type="term" value="C:cytoplasm"/>
    <property type="evidence" value="ECO:0007669"/>
    <property type="project" value="TreeGrafter"/>
</dbReference>
<dbReference type="RefSeq" id="WP_210537755.1">
    <property type="nucleotide sequence ID" value="NZ_JAGKTC010000004.1"/>
</dbReference>
<dbReference type="GO" id="GO:0044550">
    <property type="term" value="P:secondary metabolite biosynthetic process"/>
    <property type="evidence" value="ECO:0007669"/>
    <property type="project" value="UniProtKB-ARBA"/>
</dbReference>
<dbReference type="PROSITE" id="PS00012">
    <property type="entry name" value="PHOSPHOPANTETHEINE"/>
    <property type="match status" value="2"/>
</dbReference>
<sequence>MTALARKEQREAVEYDPFAGGELARVVPTTEPQREVWLADRLGEDASLAYNESVSLRLRGSLDEAALAAALQALVERRDAFRANFGPDGETLCVRKWANLAFSRFDFSSLDPAARAAALAERQRRAVDTPFALDRDTLLRAELVRLDAEEHALLLTAHHIVCDGWSWWILVRELGTLYAQVRDQAVEGLAAPASFADYALQLARQSGGVRTEDEAYWLARFADGAPVLDLPLDRPRPARRGFASKREDHLLDAELLTAIRAMGARRGASLFATLLAGFGGLLARLCGQSDVVIGIPAAGQSVDGHDDVVGHCVNLLPLRCDAAPDKPFAALLQETQAGLFDALEHQRYTFGTLLKKLRVERDPSRLPLVGVMFNIDQALDQQAGAFPGLLMEFESNPRSHENFELSVNAVQTRDGLRLECQYNTDLFDDGTVRRWLRAYESLLRGAVQQADAELGRLPLVDAQGLRELAALQPAATPFPAHAGMHELFEAQCERTPERIAVRCGQQALSYAGLEARANRIAALLRARGVHRGALVGLSVDRGVDMLAALLGILKTGAGYVPLDPAFPQERLAYMVGDAGLAALVTQREHAGRFDLRGRPVLMLDALEQELAAASPARAARESVDPEAAAYVIYTSGSTGQPKGVQVPHRAVANFIASMQHEPGIVDDDRLVAVTTLSFDIAVLELFLPLSVGAEVVIADRETVMDGERLAALLDESGATLMQATPATWRMLLDAGWTGDPDFRVLCGGEPLPPALAQALLSRCGELWNLYGPTETTVWSTCCRVHDPERGISIGRPIANTTVWILDAQRQPCPLGVPGELCIGGDGVSLGYLGRAELTADRFLADPFDKRPQAKLYRTGDRARWRSDGTLEHLGRLDFQVKVRGYRIELGEIETALAACPGVDQAIALVREDRPGDVRLVAYAVAQPDVTLDPLDLRQRLKQALPEYMVPQHVMPLERMPLLPNGKIDRKSLPSPIQPASGEMAASATALPATTDAPRNGIERRVAAAMGQVLGMPDIGVHDNFFSLGGHSLLAAQLTSRLNREFGASLSLRALFDGPTVAQLAAAISASPTQEAPRPPVLPRADQREAPLSLVQEHMAQLERINPGQLGFNTPSAHWLTGPLDHAAFEQAFADLMQRQSVLRTTMEERDGEFVQVVHERIDTGLAEIEDLSALPAEQRELALAQRIDALIATPFELVGAPLFRARLFKLEETRHALFFMTHHIVWDGWSFDLFYRDFAELYAARCEGREARLPALPVSYGDFSAWHRGFVDSVEYARQRDFWRQRLGEALADGEPAQDLSGGRGNRPLVAVEGGRTRRFRIDRSVVDGLRELGLSLDATLFMVLLAAYFVLLQRLTGRRNLIVSSPVRGRNSAEVEDLMGYFVSVLPLRVRLDPGMPFAEAVAKVREVVLESFANPDIRLEEVVRELSLRGERSALSLYQVMFTLQDIRQRVTRWGGLTHERLEVAQPGSTEDLGLSLIEDEEGVLANLFVGANALPGEDAGALCESYLAVLETALRDPLARIDALAVASPATLEPATAIPAAGTLPQPAPEPQATDENQDPRVAYLSRLWSGLLQAPAGADDNFFDLGGHSLLAMQMAAQVARDTGVRLKMLPLATLTLGQLALELPRSAPAIAPSPPARALTGARTAGKTGTAMFFGKPHRRLYGMWHGDGAANRNMLIVPPLLQEGIVSQRALWTLAEALATAGTPALRFDWYGSGDSAGDSDALSLPGLQDDLAEATAWLSSASADARIRTLALRSACLPVLAAATSAGEAVDLVLWDPVLEGAGMLSAWRRTHASQFAEVGRYRKPMPVPEKDDELLGFDVDPGFIDELSKLDLRRRALPAGSRLRLAVWQENPALNEYIAMQAAAGVDASLHVLATQDQPAWDDPNQIEKQAFPRRSVIELANLLAEARAWPR</sequence>
<dbReference type="GO" id="GO:0043041">
    <property type="term" value="P:amino acid activation for nonribosomal peptide biosynthetic process"/>
    <property type="evidence" value="ECO:0007669"/>
    <property type="project" value="TreeGrafter"/>
</dbReference>
<dbReference type="GO" id="GO:0072330">
    <property type="term" value="P:monocarboxylic acid biosynthetic process"/>
    <property type="evidence" value="ECO:0007669"/>
    <property type="project" value="UniProtKB-ARBA"/>
</dbReference>
<dbReference type="Pfam" id="PF13193">
    <property type="entry name" value="AMP-binding_C"/>
    <property type="match status" value="1"/>
</dbReference>
<evidence type="ECO:0000313" key="6">
    <source>
        <dbReference type="Proteomes" id="UP000673447"/>
    </source>
</evidence>
<dbReference type="InterPro" id="IPR000873">
    <property type="entry name" value="AMP-dep_synth/lig_dom"/>
</dbReference>
<dbReference type="SUPFAM" id="SSF47336">
    <property type="entry name" value="ACP-like"/>
    <property type="match status" value="2"/>
</dbReference>
<dbReference type="PANTHER" id="PTHR45527:SF1">
    <property type="entry name" value="FATTY ACID SYNTHASE"/>
    <property type="match status" value="1"/>
</dbReference>
<dbReference type="CDD" id="cd19531">
    <property type="entry name" value="LCL_NRPS-like"/>
    <property type="match status" value="2"/>
</dbReference>
<dbReference type="EMBL" id="JAGKTC010000004">
    <property type="protein sequence ID" value="MBP3985877.1"/>
    <property type="molecule type" value="Genomic_DNA"/>
</dbReference>
<dbReference type="InterPro" id="IPR009081">
    <property type="entry name" value="PP-bd_ACP"/>
</dbReference>
<dbReference type="SUPFAM" id="SSF56801">
    <property type="entry name" value="Acetyl-CoA synthetase-like"/>
    <property type="match status" value="1"/>
</dbReference>
<dbReference type="SUPFAM" id="SSF52777">
    <property type="entry name" value="CoA-dependent acyltransferases"/>
    <property type="match status" value="4"/>
</dbReference>
<dbReference type="InterPro" id="IPR029058">
    <property type="entry name" value="AB_hydrolase_fold"/>
</dbReference>
<feature type="domain" description="Carrier" evidence="4">
    <location>
        <begin position="996"/>
        <end position="1071"/>
    </location>
</feature>
<dbReference type="CDD" id="cd12116">
    <property type="entry name" value="A_NRPS_Ta1_like"/>
    <property type="match status" value="1"/>
</dbReference>
<dbReference type="FunFam" id="2.30.38.10:FF:000001">
    <property type="entry name" value="Non-ribosomal peptide synthetase PvdI"/>
    <property type="match status" value="1"/>
</dbReference>
<evidence type="ECO:0000313" key="5">
    <source>
        <dbReference type="EMBL" id="MBP3985877.1"/>
    </source>
</evidence>
<keyword evidence="2" id="KW-0596">Phosphopantetheine</keyword>
<dbReference type="Gene3D" id="3.40.50.1820">
    <property type="entry name" value="alpha/beta hydrolase"/>
    <property type="match status" value="1"/>
</dbReference>
<dbReference type="InterPro" id="IPR010071">
    <property type="entry name" value="AA_adenyl_dom"/>
</dbReference>
<evidence type="ECO:0000256" key="1">
    <source>
        <dbReference type="ARBA" id="ARBA00001957"/>
    </source>
</evidence>
<evidence type="ECO:0000259" key="4">
    <source>
        <dbReference type="PROSITE" id="PS50075"/>
    </source>
</evidence>
<dbReference type="GO" id="GO:0031177">
    <property type="term" value="F:phosphopantetheine binding"/>
    <property type="evidence" value="ECO:0007669"/>
    <property type="project" value="InterPro"/>
</dbReference>
<reference evidence="5" key="2">
    <citation type="submission" date="2021-03" db="EMBL/GenBank/DDBJ databases">
        <authorList>
            <person name="Cao W."/>
        </authorList>
    </citation>
    <scope>NUCLEOTIDE SEQUENCE</scope>
    <source>
        <strain evidence="5">110414</strain>
    </source>
</reference>
<feature type="domain" description="Carrier" evidence="4">
    <location>
        <begin position="1559"/>
        <end position="1639"/>
    </location>
</feature>
<gene>
    <name evidence="5" type="ORF">J5837_15830</name>
</gene>
<proteinExistence type="predicted"/>
<evidence type="ECO:0000256" key="3">
    <source>
        <dbReference type="ARBA" id="ARBA00022553"/>
    </source>
</evidence>
<dbReference type="PROSITE" id="PS00455">
    <property type="entry name" value="AMP_BINDING"/>
    <property type="match status" value="1"/>
</dbReference>
<accession>A0A941AX62</accession>
<dbReference type="Pfam" id="PF00668">
    <property type="entry name" value="Condensation"/>
    <property type="match status" value="2"/>
</dbReference>
<dbReference type="Gene3D" id="2.30.38.10">
    <property type="entry name" value="Luciferase, Domain 3"/>
    <property type="match status" value="1"/>
</dbReference>
<name>A0A941AX62_9GAMM</name>
<keyword evidence="6" id="KW-1185">Reference proteome</keyword>
<dbReference type="InterPro" id="IPR006162">
    <property type="entry name" value="Ppantetheine_attach_site"/>
</dbReference>
<dbReference type="FunFam" id="3.40.50.12780:FF:000012">
    <property type="entry name" value="Non-ribosomal peptide synthetase"/>
    <property type="match status" value="1"/>
</dbReference>
<dbReference type="Gene3D" id="3.30.559.30">
    <property type="entry name" value="Nonribosomal peptide synthetase, condensation domain"/>
    <property type="match status" value="2"/>
</dbReference>
<dbReference type="Gene3D" id="1.10.1200.10">
    <property type="entry name" value="ACP-like"/>
    <property type="match status" value="2"/>
</dbReference>
<dbReference type="GO" id="GO:0003824">
    <property type="term" value="F:catalytic activity"/>
    <property type="evidence" value="ECO:0007669"/>
    <property type="project" value="InterPro"/>
</dbReference>
<dbReference type="SMART" id="SM00823">
    <property type="entry name" value="PKS_PP"/>
    <property type="match status" value="2"/>
</dbReference>
<evidence type="ECO:0000256" key="2">
    <source>
        <dbReference type="ARBA" id="ARBA00022450"/>
    </source>
</evidence>
<dbReference type="Pfam" id="PF00550">
    <property type="entry name" value="PP-binding"/>
    <property type="match status" value="2"/>
</dbReference>
<protein>
    <submittedName>
        <fullName evidence="5">Amino acid adenylation domain-containing protein</fullName>
    </submittedName>
</protein>
<dbReference type="SUPFAM" id="SSF53474">
    <property type="entry name" value="alpha/beta-Hydrolases"/>
    <property type="match status" value="1"/>
</dbReference>
<organism evidence="5 6">
    <name type="scientific">Pseudoxanthomonas helianthi</name>
    <dbReference type="NCBI Taxonomy" id="1453541"/>
    <lineage>
        <taxon>Bacteria</taxon>
        <taxon>Pseudomonadati</taxon>
        <taxon>Pseudomonadota</taxon>
        <taxon>Gammaproteobacteria</taxon>
        <taxon>Lysobacterales</taxon>
        <taxon>Lysobacteraceae</taxon>
        <taxon>Pseudoxanthomonas</taxon>
    </lineage>
</organism>
<comment type="cofactor">
    <cofactor evidence="1">
        <name>pantetheine 4'-phosphate</name>
        <dbReference type="ChEBI" id="CHEBI:47942"/>
    </cofactor>
</comment>
<dbReference type="InterPro" id="IPR025110">
    <property type="entry name" value="AMP-bd_C"/>
</dbReference>